<accession>A0ACC6PKX7</accession>
<dbReference type="EMBL" id="JBBKAJ010000002">
    <property type="protein sequence ID" value="MEJ8632023.1"/>
    <property type="molecule type" value="Genomic_DNA"/>
</dbReference>
<reference evidence="1" key="1">
    <citation type="submission" date="2024-03" db="EMBL/GenBank/DDBJ databases">
        <title>Novel Streptomyces species of biotechnological and ecological value are a feature of Machair soil.</title>
        <authorList>
            <person name="Prole J.R."/>
            <person name="Goodfellow M."/>
            <person name="Allenby N."/>
            <person name="Ward A.C."/>
        </authorList>
    </citation>
    <scope>NUCLEOTIDE SEQUENCE</scope>
    <source>
        <strain evidence="1">MS2.AVA.5</strain>
    </source>
</reference>
<dbReference type="Proteomes" id="UP001377168">
    <property type="component" value="Unassembled WGS sequence"/>
</dbReference>
<organism evidence="1 2">
    <name type="scientific">Streptomyces achmelvichensis</name>
    <dbReference type="NCBI Taxonomy" id="3134111"/>
    <lineage>
        <taxon>Bacteria</taxon>
        <taxon>Bacillati</taxon>
        <taxon>Actinomycetota</taxon>
        <taxon>Actinomycetes</taxon>
        <taxon>Kitasatosporales</taxon>
        <taxon>Streptomycetaceae</taxon>
        <taxon>Streptomyces</taxon>
    </lineage>
</organism>
<keyword evidence="2" id="KW-1185">Reference proteome</keyword>
<evidence type="ECO:0000313" key="1">
    <source>
        <dbReference type="EMBL" id="MEJ8632023.1"/>
    </source>
</evidence>
<evidence type="ECO:0000313" key="2">
    <source>
        <dbReference type="Proteomes" id="UP001377168"/>
    </source>
</evidence>
<protein>
    <submittedName>
        <fullName evidence="1">Fic family protein</fullName>
    </submittedName>
</protein>
<name>A0ACC6PKX7_9ACTN</name>
<gene>
    <name evidence="1" type="ORF">WKI67_00725</name>
</gene>
<sequence>MKQAEAPRSANRCLDDKHAAATVHAAGLTWTGDTGDISLVDDVFTSGRSFSTSRSRASEGGRIGAASRNSQPSNQPVPHERTRIDVMIVSWWCGFMLYETPTLDAEDRRVLEEIEAMRRRLRHQLRAQPRWSGQLRRNLTARAIAGSNTIEGYAATVDDVEALMTGEEPLETADRIRVELEGYQRAMTYIQALADAGDDFRYDAGLLNGLHFMLQGHHLDKRPGRWRDGPVFVTSPDDPLVPAYTAPDVENVPTLMGELIDWLNDGDLDVPVHVRASMAHLNLVNVHPWKDGNGRMSRAVSTLVFAREALMPPEFSSIEEWLGRGQNTYGYYRVLQQVGGPNWSPGRDTHAWIRFCLEAHHRQVQQAQRRTDLLSRAWIHLGEAAAETGLAERVVYALLPAFWGSRVRRTVYQQDAELSDQQAIRDIRELVRLGWLVPHGKARARFYGPGPRMTPAQEAVRQSLEPYAEPYQGEPRG</sequence>
<proteinExistence type="predicted"/>
<comment type="caution">
    <text evidence="1">The sequence shown here is derived from an EMBL/GenBank/DDBJ whole genome shotgun (WGS) entry which is preliminary data.</text>
</comment>